<evidence type="ECO:0000313" key="5">
    <source>
        <dbReference type="EMBL" id="KAH8689852.1"/>
    </source>
</evidence>
<keyword evidence="1" id="KW-0677">Repeat</keyword>
<reference evidence="5" key="1">
    <citation type="submission" date="2021-12" db="EMBL/GenBank/DDBJ databases">
        <title>Convergent genome expansion in fungi linked to evolution of root-endophyte symbiosis.</title>
        <authorList>
            <consortium name="DOE Joint Genome Institute"/>
            <person name="Ke Y.-H."/>
            <person name="Bonito G."/>
            <person name="Liao H.-L."/>
            <person name="Looney B."/>
            <person name="Rojas-Flechas A."/>
            <person name="Nash J."/>
            <person name="Hameed K."/>
            <person name="Schadt C."/>
            <person name="Martin F."/>
            <person name="Crous P.W."/>
            <person name="Miettinen O."/>
            <person name="Magnuson J.K."/>
            <person name="Labbe J."/>
            <person name="Jacobson D."/>
            <person name="Doktycz M.J."/>
            <person name="Veneault-Fourrey C."/>
            <person name="Kuo A."/>
            <person name="Mondo S."/>
            <person name="Calhoun S."/>
            <person name="Riley R."/>
            <person name="Ohm R."/>
            <person name="LaButti K."/>
            <person name="Andreopoulos B."/>
            <person name="Pangilinan J."/>
            <person name="Nolan M."/>
            <person name="Tritt A."/>
            <person name="Clum A."/>
            <person name="Lipzen A."/>
            <person name="Daum C."/>
            <person name="Barry K."/>
            <person name="Grigoriev I.V."/>
            <person name="Vilgalys R."/>
        </authorList>
    </citation>
    <scope>NUCLEOTIDE SEQUENCE</scope>
    <source>
        <strain evidence="5">PMI_201</strain>
    </source>
</reference>
<feature type="region of interest" description="Disordered" evidence="2">
    <location>
        <begin position="1"/>
        <end position="49"/>
    </location>
</feature>
<dbReference type="Gene3D" id="3.40.50.300">
    <property type="entry name" value="P-loop containing nucleotide triphosphate hydrolases"/>
    <property type="match status" value="1"/>
</dbReference>
<protein>
    <recommendedName>
        <fullName evidence="7">Nucleoside phosphorylase domain-containing protein</fullName>
    </recommendedName>
</protein>
<evidence type="ECO:0008006" key="7">
    <source>
        <dbReference type="Google" id="ProtNLM"/>
    </source>
</evidence>
<dbReference type="EMBL" id="JAJTJA010000014">
    <property type="protein sequence ID" value="KAH8689852.1"/>
    <property type="molecule type" value="Genomic_DNA"/>
</dbReference>
<dbReference type="Gene3D" id="3.40.50.1580">
    <property type="entry name" value="Nucleoside phosphorylase domain"/>
    <property type="match status" value="1"/>
</dbReference>
<feature type="domain" description="Nephrocystin 3-like N-terminal" evidence="4">
    <location>
        <begin position="394"/>
        <end position="552"/>
    </location>
</feature>
<gene>
    <name evidence="5" type="ORF">BGW36DRAFT_389823</name>
</gene>
<evidence type="ECO:0000259" key="4">
    <source>
        <dbReference type="Pfam" id="PF24883"/>
    </source>
</evidence>
<evidence type="ECO:0000256" key="2">
    <source>
        <dbReference type="SAM" id="MobiDB-lite"/>
    </source>
</evidence>
<dbReference type="SUPFAM" id="SSF52540">
    <property type="entry name" value="P-loop containing nucleoside triphosphate hydrolases"/>
    <property type="match status" value="1"/>
</dbReference>
<keyword evidence="6" id="KW-1185">Reference proteome</keyword>
<dbReference type="GeneID" id="70247688"/>
<feature type="domain" description="Nucleoside phosphorylase" evidence="3">
    <location>
        <begin position="89"/>
        <end position="347"/>
    </location>
</feature>
<dbReference type="PANTHER" id="PTHR46082:SF11">
    <property type="entry name" value="AAA+ ATPASE DOMAIN-CONTAINING PROTEIN-RELATED"/>
    <property type="match status" value="1"/>
</dbReference>
<organism evidence="5 6">
    <name type="scientific">Talaromyces proteolyticus</name>
    <dbReference type="NCBI Taxonomy" id="1131652"/>
    <lineage>
        <taxon>Eukaryota</taxon>
        <taxon>Fungi</taxon>
        <taxon>Dikarya</taxon>
        <taxon>Ascomycota</taxon>
        <taxon>Pezizomycotina</taxon>
        <taxon>Eurotiomycetes</taxon>
        <taxon>Eurotiomycetidae</taxon>
        <taxon>Eurotiales</taxon>
        <taxon>Trichocomaceae</taxon>
        <taxon>Talaromyces</taxon>
        <taxon>Talaromyces sect. Bacilispori</taxon>
    </lineage>
</organism>
<dbReference type="Proteomes" id="UP001201262">
    <property type="component" value="Unassembled WGS sequence"/>
</dbReference>
<feature type="compositionally biased region" description="Acidic residues" evidence="2">
    <location>
        <begin position="37"/>
        <end position="49"/>
    </location>
</feature>
<dbReference type="InterPro" id="IPR035994">
    <property type="entry name" value="Nucleoside_phosphorylase_sf"/>
</dbReference>
<dbReference type="InterPro" id="IPR053137">
    <property type="entry name" value="NLR-like"/>
</dbReference>
<comment type="caution">
    <text evidence="5">The sequence shown here is derived from an EMBL/GenBank/DDBJ whole genome shotgun (WGS) entry which is preliminary data.</text>
</comment>
<evidence type="ECO:0000256" key="1">
    <source>
        <dbReference type="ARBA" id="ARBA00022737"/>
    </source>
</evidence>
<dbReference type="InterPro" id="IPR000845">
    <property type="entry name" value="Nucleoside_phosphorylase_d"/>
</dbReference>
<dbReference type="GO" id="GO:0009116">
    <property type="term" value="P:nucleoside metabolic process"/>
    <property type="evidence" value="ECO:0007669"/>
    <property type="project" value="InterPro"/>
</dbReference>
<dbReference type="InterPro" id="IPR056884">
    <property type="entry name" value="NPHP3-like_N"/>
</dbReference>
<name>A0AAD4KDT3_9EURO</name>
<dbReference type="PANTHER" id="PTHR46082">
    <property type="entry name" value="ATP/GTP-BINDING PROTEIN-RELATED"/>
    <property type="match status" value="1"/>
</dbReference>
<dbReference type="Pfam" id="PF01048">
    <property type="entry name" value="PNP_UDP_1"/>
    <property type="match status" value="1"/>
</dbReference>
<dbReference type="AlphaFoldDB" id="A0AAD4KDT3"/>
<evidence type="ECO:0000259" key="3">
    <source>
        <dbReference type="Pfam" id="PF01048"/>
    </source>
</evidence>
<evidence type="ECO:0000313" key="6">
    <source>
        <dbReference type="Proteomes" id="UP001201262"/>
    </source>
</evidence>
<dbReference type="Pfam" id="PF24883">
    <property type="entry name" value="NPHP3_N"/>
    <property type="match status" value="1"/>
</dbReference>
<proteinExistence type="predicted"/>
<dbReference type="RefSeq" id="XP_046066135.1">
    <property type="nucleotide sequence ID" value="XM_046217401.1"/>
</dbReference>
<dbReference type="InterPro" id="IPR027417">
    <property type="entry name" value="P-loop_NTPase"/>
</dbReference>
<accession>A0AAD4KDT3</accession>
<dbReference type="GO" id="GO:0003824">
    <property type="term" value="F:catalytic activity"/>
    <property type="evidence" value="ECO:0007669"/>
    <property type="project" value="InterPro"/>
</dbReference>
<dbReference type="SUPFAM" id="SSF53167">
    <property type="entry name" value="Purine and uridine phosphorylases"/>
    <property type="match status" value="1"/>
</dbReference>
<sequence>MVIPAGMSSKIQEDDENHVPKWIPSTQEKIKLSSDDKDGDQDEYEDEDDLGLFSTAATGNFSYDDYTVGWICALPMLDEIHRDLKKRSNDNNTYTLGSISGHNIVMTCLPAGAYGIASVASVASQMQASFGSVRFWLMVGIGGGIPSEKTDVRLGDVVVSIPTPNFEGVVQYDYGKTVGDGCLKRTGTLNKPPTLLLTAVAKLRVDHELTFSRIPAFLSEIPDKYPSMAAMYMYCGQQQDLLFAAEYDHVGSKQTCEDCDRSRLIVRSPRLENSPRIHYGLVASLNQSMKNGRTRDRLAQELGILCFEMEAAGLMDNFPCLVIRGICDYADSHKNRKWQGYAAATAAAYTKELLSVIPATSGTSGEQRRFFMGALYFGEIDVRQMTIKTAHAKTCKWLLSEPQYQDWLDYNKISQHHCFLWIKGKPGTGKSTIMKFALNHAKRRKDLERSTIGMCRSLLYQLLEKVPELQNILDPLGSPPESSEYHLWNIEILKNLLWGAIVQLGQRRLMCFIDALDECEEDQVREMVEFFENLEQLSVSARIQLHICFSSRHYPHVTIGKGQQLVLECQGGHNQDIANYLYSELKVGYNKQADEVRMEILEMASGIFLWVVLVVRILNREYERGRTHGLRKKLQEIPTELNNLWRDILIRDNQNMESLFLCIQWILYAKRPLKREELYLAILSGENPQALTERNLENITKQNMERYLLSSSKGLAEVMHSKDQTVRFIHESVQDFLLKENVLRDLWSEFGNKGNNFPSLNFSSWSHEQLKKCCCNYMKRKL</sequence>